<dbReference type="Gene3D" id="1.10.150.170">
    <property type="entry name" value="Putative methyltransferase TM0872, insert domain"/>
    <property type="match status" value="1"/>
</dbReference>
<evidence type="ECO:0000256" key="2">
    <source>
        <dbReference type="ARBA" id="ARBA00022603"/>
    </source>
</evidence>
<dbReference type="PANTHER" id="PTHR11265:SF0">
    <property type="entry name" value="12S RRNA N4-METHYLCYTIDINE METHYLTRANSFERASE"/>
    <property type="match status" value="1"/>
</dbReference>
<evidence type="ECO:0000256" key="1">
    <source>
        <dbReference type="ARBA" id="ARBA00010396"/>
    </source>
</evidence>
<dbReference type="NCBIfam" id="TIGR00006">
    <property type="entry name" value="16S rRNA (cytosine(1402)-N(4))-methyltransferase RsmH"/>
    <property type="match status" value="1"/>
</dbReference>
<accession>A0A3B1DJZ7</accession>
<dbReference type="InterPro" id="IPR029063">
    <property type="entry name" value="SAM-dependent_MTases_sf"/>
</dbReference>
<dbReference type="EC" id="2.1.1.199" evidence="5"/>
<proteinExistence type="inferred from homology"/>
<evidence type="ECO:0000256" key="4">
    <source>
        <dbReference type="ARBA" id="ARBA00022691"/>
    </source>
</evidence>
<dbReference type="InterPro" id="IPR023397">
    <property type="entry name" value="SAM-dep_MeTrfase_MraW_recog"/>
</dbReference>
<organism evidence="5">
    <name type="scientific">hydrothermal vent metagenome</name>
    <dbReference type="NCBI Taxonomy" id="652676"/>
    <lineage>
        <taxon>unclassified sequences</taxon>
        <taxon>metagenomes</taxon>
        <taxon>ecological metagenomes</taxon>
    </lineage>
</organism>
<reference evidence="5" key="1">
    <citation type="submission" date="2018-06" db="EMBL/GenBank/DDBJ databases">
        <authorList>
            <person name="Zhirakovskaya E."/>
        </authorList>
    </citation>
    <scope>NUCLEOTIDE SEQUENCE</scope>
</reference>
<dbReference type="Pfam" id="PF01795">
    <property type="entry name" value="Methyltransf_5"/>
    <property type="match status" value="1"/>
</dbReference>
<dbReference type="InterPro" id="IPR002903">
    <property type="entry name" value="RsmH"/>
</dbReference>
<comment type="similarity">
    <text evidence="1">Belongs to the methyltransferase superfamily. RsmH family.</text>
</comment>
<dbReference type="AlphaFoldDB" id="A0A3B1DJZ7"/>
<dbReference type="GO" id="GO:0005737">
    <property type="term" value="C:cytoplasm"/>
    <property type="evidence" value="ECO:0007669"/>
    <property type="project" value="TreeGrafter"/>
</dbReference>
<dbReference type="GO" id="GO:0070475">
    <property type="term" value="P:rRNA base methylation"/>
    <property type="evidence" value="ECO:0007669"/>
    <property type="project" value="TreeGrafter"/>
</dbReference>
<gene>
    <name evidence="5" type="ORF">MNBD_PLANCTO02-848</name>
</gene>
<protein>
    <submittedName>
        <fullName evidence="5">16S rRNA (Cytosine(1402)-N(4))-methyltransferase</fullName>
        <ecNumber evidence="5">2.1.1.199</ecNumber>
    </submittedName>
</protein>
<dbReference type="SUPFAM" id="SSF53335">
    <property type="entry name" value="S-adenosyl-L-methionine-dependent methyltransferases"/>
    <property type="match status" value="1"/>
</dbReference>
<dbReference type="Gene3D" id="3.40.50.150">
    <property type="entry name" value="Vaccinia Virus protein VP39"/>
    <property type="match status" value="1"/>
</dbReference>
<dbReference type="SUPFAM" id="SSF81799">
    <property type="entry name" value="Putative methyltransferase TM0872, insert domain"/>
    <property type="match status" value="1"/>
</dbReference>
<keyword evidence="4" id="KW-0949">S-adenosyl-L-methionine</keyword>
<evidence type="ECO:0000256" key="3">
    <source>
        <dbReference type="ARBA" id="ARBA00022679"/>
    </source>
</evidence>
<dbReference type="PANTHER" id="PTHR11265">
    <property type="entry name" value="S-ADENOSYL-METHYLTRANSFERASE MRAW"/>
    <property type="match status" value="1"/>
</dbReference>
<evidence type="ECO:0000313" key="5">
    <source>
        <dbReference type="EMBL" id="VAX37103.1"/>
    </source>
</evidence>
<dbReference type="HAMAP" id="MF_01007">
    <property type="entry name" value="16SrRNA_methyltr_H"/>
    <property type="match status" value="1"/>
</dbReference>
<dbReference type="PIRSF" id="PIRSF004486">
    <property type="entry name" value="MraW"/>
    <property type="match status" value="1"/>
</dbReference>
<name>A0A3B1DJZ7_9ZZZZ</name>
<dbReference type="GO" id="GO:0071424">
    <property type="term" value="F:rRNA (cytosine-N4-)-methyltransferase activity"/>
    <property type="evidence" value="ECO:0007669"/>
    <property type="project" value="TreeGrafter"/>
</dbReference>
<keyword evidence="3 5" id="KW-0808">Transferase</keyword>
<keyword evidence="2 5" id="KW-0489">Methyltransferase</keyword>
<sequence>MSHSERQGKPLHRPVLLREVLQMLDLHTGLCVVDGTMGAGGHSCKIAEQIEATGTLIGLDRDAMMLAFAEKKLANSPANCHLIQASYSELPEVLKQFNLEQVDRVLLDLGLSSDQLADDSRGFSFNATGSLDLRFDTTTGQPAWELLETLSQQKLESAFKEYGEEKFSAKIAEAIVLQRKQKRLLTADQLVTIVTQAMPAKVVKMSSKHPATRIFQALRILVNDELGHLQKMLDTILPQTIQPGGRAVIITFHSLEDRMVKVAFRKKEVWKQVTTKPVVATATEQKINPRSRTAKIRTAIRL</sequence>
<dbReference type="EMBL" id="UOGL01000101">
    <property type="protein sequence ID" value="VAX37103.1"/>
    <property type="molecule type" value="Genomic_DNA"/>
</dbReference>